<protein>
    <submittedName>
        <fullName evidence="1">Uncharacterized protein</fullName>
    </submittedName>
</protein>
<reference evidence="1 2" key="1">
    <citation type="submission" date="2019-08" db="EMBL/GenBank/DDBJ databases">
        <authorList>
            <person name="Peeters C."/>
        </authorList>
    </citation>
    <scope>NUCLEOTIDE SEQUENCE [LARGE SCALE GENOMIC DNA]</scope>
    <source>
        <strain evidence="1 2">LMG 31112</strain>
    </source>
</reference>
<sequence length="113" mass="11526">MVDKNEAVSDEAVPDFYSGRVTALDYSQTGSPFPGPGISGPSFAMTGKSGGIAVLSVGVNNASSTALTFMLSTALLYSPEGVQVGGVATIGFGHIQGVSLFAKPPKYILVPEK</sequence>
<organism evidence="1 2">
    <name type="scientific">Pandoraea horticolens</name>
    <dbReference type="NCBI Taxonomy" id="2508298"/>
    <lineage>
        <taxon>Bacteria</taxon>
        <taxon>Pseudomonadati</taxon>
        <taxon>Pseudomonadota</taxon>
        <taxon>Betaproteobacteria</taxon>
        <taxon>Burkholderiales</taxon>
        <taxon>Burkholderiaceae</taxon>
        <taxon>Pandoraea</taxon>
    </lineage>
</organism>
<proteinExistence type="predicted"/>
<dbReference type="RefSeq" id="WP_150624641.1">
    <property type="nucleotide sequence ID" value="NZ_CABPSM010000033.1"/>
</dbReference>
<dbReference type="Proteomes" id="UP000343317">
    <property type="component" value="Unassembled WGS sequence"/>
</dbReference>
<accession>A0A5E4ZBT2</accession>
<gene>
    <name evidence="1" type="ORF">PHO31112_05326</name>
</gene>
<dbReference type="EMBL" id="CABPSM010000033">
    <property type="protein sequence ID" value="VVE58476.1"/>
    <property type="molecule type" value="Genomic_DNA"/>
</dbReference>
<evidence type="ECO:0000313" key="2">
    <source>
        <dbReference type="Proteomes" id="UP000343317"/>
    </source>
</evidence>
<evidence type="ECO:0000313" key="1">
    <source>
        <dbReference type="EMBL" id="VVE58476.1"/>
    </source>
</evidence>
<dbReference type="AlphaFoldDB" id="A0A5E4ZBT2"/>
<keyword evidence="2" id="KW-1185">Reference proteome</keyword>
<name>A0A5E4ZBT2_9BURK</name>